<evidence type="ECO:0000259" key="1">
    <source>
        <dbReference type="Pfam" id="PF13649"/>
    </source>
</evidence>
<dbReference type="SUPFAM" id="SSF53335">
    <property type="entry name" value="S-adenosyl-L-methionine-dependent methyltransferases"/>
    <property type="match status" value="1"/>
</dbReference>
<dbReference type="Proteomes" id="UP000504724">
    <property type="component" value="Chromosome"/>
</dbReference>
<dbReference type="Gene3D" id="3.40.50.150">
    <property type="entry name" value="Vaccinia Virus protein VP39"/>
    <property type="match status" value="1"/>
</dbReference>
<reference evidence="2 3" key="1">
    <citation type="submission" date="2020-05" db="EMBL/GenBank/DDBJ databases">
        <title>Thiomicrorhabdus sediminis sp.nov. and Thiomicrorhabdus xiamenensis sp.nov., novel sulfur-oxidizing bacteria isolated from coastal sediment.</title>
        <authorList>
            <person name="Liu X."/>
        </authorList>
    </citation>
    <scope>NUCLEOTIDE SEQUENCE [LARGE SCALE GENOMIC DNA]</scope>
    <source>
        <strain evidence="2 3">G2</strain>
    </source>
</reference>
<dbReference type="KEGG" id="txa:HQN79_00525"/>
<dbReference type="GO" id="GO:0032259">
    <property type="term" value="P:methylation"/>
    <property type="evidence" value="ECO:0007669"/>
    <property type="project" value="UniProtKB-KW"/>
</dbReference>
<keyword evidence="2" id="KW-0489">Methyltransferase</keyword>
<sequence length="229" mass="26383">MKPHTSSERLSPKQRLRIQTRHRVSIERFGYQPQALYWSSREIQQIRFDILSRVFAQQAPRGEESAFSVLDVGCGFADLRNYLWDKGLDIDYVGIDLSEDMVQSARFQYPDIQVQQGDLFDQGFAAEQFEFVLLSGALNEVVEADQEGQGRYAKAIISEMYRICSKGVAFNLLDARNEWIASRPDLQSFVPQEIVNYCQTFADRVAWEDGYLDNDFTVFLYKDAETVDA</sequence>
<keyword evidence="3" id="KW-1185">Reference proteome</keyword>
<dbReference type="AlphaFoldDB" id="A0A7D4SHE8"/>
<name>A0A7D4SHE8_9GAMM</name>
<feature type="domain" description="Methyltransferase" evidence="1">
    <location>
        <begin position="69"/>
        <end position="147"/>
    </location>
</feature>
<dbReference type="InterPro" id="IPR041698">
    <property type="entry name" value="Methyltransf_25"/>
</dbReference>
<dbReference type="Pfam" id="PF13649">
    <property type="entry name" value="Methyltransf_25"/>
    <property type="match status" value="1"/>
</dbReference>
<dbReference type="CDD" id="cd02440">
    <property type="entry name" value="AdoMet_MTases"/>
    <property type="match status" value="1"/>
</dbReference>
<keyword evidence="2" id="KW-0808">Transferase</keyword>
<protein>
    <submittedName>
        <fullName evidence="2">Class I SAM-dependent methyltransferase</fullName>
    </submittedName>
</protein>
<proteinExistence type="predicted"/>
<accession>A0A7D4SHE8</accession>
<dbReference type="RefSeq" id="WP_173283751.1">
    <property type="nucleotide sequence ID" value="NZ_CP054020.1"/>
</dbReference>
<dbReference type="InterPro" id="IPR029063">
    <property type="entry name" value="SAM-dependent_MTases_sf"/>
</dbReference>
<evidence type="ECO:0000313" key="2">
    <source>
        <dbReference type="EMBL" id="QKI88160.1"/>
    </source>
</evidence>
<organism evidence="2 3">
    <name type="scientific">Thiomicrorhabdus xiamenensis</name>
    <dbReference type="NCBI Taxonomy" id="2739063"/>
    <lineage>
        <taxon>Bacteria</taxon>
        <taxon>Pseudomonadati</taxon>
        <taxon>Pseudomonadota</taxon>
        <taxon>Gammaproteobacteria</taxon>
        <taxon>Thiotrichales</taxon>
        <taxon>Piscirickettsiaceae</taxon>
        <taxon>Thiomicrorhabdus</taxon>
    </lineage>
</organism>
<gene>
    <name evidence="2" type="ORF">HQN79_00525</name>
</gene>
<dbReference type="EMBL" id="CP054020">
    <property type="protein sequence ID" value="QKI88160.1"/>
    <property type="molecule type" value="Genomic_DNA"/>
</dbReference>
<dbReference type="GO" id="GO:0008168">
    <property type="term" value="F:methyltransferase activity"/>
    <property type="evidence" value="ECO:0007669"/>
    <property type="project" value="UniProtKB-KW"/>
</dbReference>
<evidence type="ECO:0000313" key="3">
    <source>
        <dbReference type="Proteomes" id="UP000504724"/>
    </source>
</evidence>